<dbReference type="InterPro" id="IPR011852">
    <property type="entry name" value="TRAP_TAXI"/>
</dbReference>
<name>A0A0F9VJL7_9ZZZZ</name>
<evidence type="ECO:0000313" key="1">
    <source>
        <dbReference type="EMBL" id="KKO04240.1"/>
    </source>
</evidence>
<dbReference type="Gene3D" id="3.40.190.10">
    <property type="entry name" value="Periplasmic binding protein-like II"/>
    <property type="match status" value="2"/>
</dbReference>
<dbReference type="PANTHER" id="PTHR42941:SF1">
    <property type="entry name" value="SLL1037 PROTEIN"/>
    <property type="match status" value="1"/>
</dbReference>
<proteinExistence type="predicted"/>
<accession>A0A0F9VJL7</accession>
<dbReference type="NCBIfam" id="TIGR02122">
    <property type="entry name" value="TRAP_TAXI"/>
    <property type="match status" value="1"/>
</dbReference>
<dbReference type="AlphaFoldDB" id="A0A0F9VJL7"/>
<dbReference type="EMBL" id="LAZR01000023">
    <property type="protein sequence ID" value="KKO04240.1"/>
    <property type="molecule type" value="Genomic_DNA"/>
</dbReference>
<organism evidence="1">
    <name type="scientific">marine sediment metagenome</name>
    <dbReference type="NCBI Taxonomy" id="412755"/>
    <lineage>
        <taxon>unclassified sequences</taxon>
        <taxon>metagenomes</taxon>
        <taxon>ecological metagenomes</taxon>
    </lineage>
</organism>
<dbReference type="Pfam" id="PF16868">
    <property type="entry name" value="NMT1_3"/>
    <property type="match status" value="1"/>
</dbReference>
<evidence type="ECO:0008006" key="2">
    <source>
        <dbReference type="Google" id="ProtNLM"/>
    </source>
</evidence>
<dbReference type="PANTHER" id="PTHR42941">
    <property type="entry name" value="SLL1037 PROTEIN"/>
    <property type="match status" value="1"/>
</dbReference>
<comment type="caution">
    <text evidence="1">The sequence shown here is derived from an EMBL/GenBank/DDBJ whole genome shotgun (WGS) entry which is preliminary data.</text>
</comment>
<reference evidence="1" key="1">
    <citation type="journal article" date="2015" name="Nature">
        <title>Complex archaea that bridge the gap between prokaryotes and eukaryotes.</title>
        <authorList>
            <person name="Spang A."/>
            <person name="Saw J.H."/>
            <person name="Jorgensen S.L."/>
            <person name="Zaremba-Niedzwiedzka K."/>
            <person name="Martijn J."/>
            <person name="Lind A.E."/>
            <person name="van Eijk R."/>
            <person name="Schleper C."/>
            <person name="Guy L."/>
            <person name="Ettema T.J."/>
        </authorList>
    </citation>
    <scope>NUCLEOTIDE SEQUENCE</scope>
</reference>
<protein>
    <recommendedName>
        <fullName evidence="2">TRAP transporter solute receptor, TAXI family</fullName>
    </recommendedName>
</protein>
<sequence>MKSTIKKPIGILALLATTVVFNPVSAQPYNMNVAGASPGGLWSLLGAGLDSAIREEFPGSTITYQTSGGGIANVAVLQRDDADMGLIHDAELQLAKSGSEPFREPAEDIRVLAYLYTWAPMQAFIRETVAESYGIESLEDIARLQPPITIAINRRGNVASNVAIEMLDALGITEADIESWGGRVIYAASDEQMSLIQDRRADMILNSLFVRHSSIMQAGNSVDLRMLPMTDEDAVAQVTERTGTIPFTIPEDTYDWSPNAATTVSLGAALAVHERMDEETAYNLTKAIFANYDKLRGVHPAMDELTPEIMASIEVVPFHVGAQRYLEEAGLR</sequence>
<dbReference type="SUPFAM" id="SSF53850">
    <property type="entry name" value="Periplasmic binding protein-like II"/>
    <property type="match status" value="1"/>
</dbReference>
<gene>
    <name evidence="1" type="ORF">LCGC14_0085980</name>
</gene>